<sequence length="171" mass="19082">MQFLWLTAITSKQTAQILMCLHVEATGELVPRRTKVPSVCHFKDIVAAHQIFHAVDRRAGELLGPMPADERQQVDGDFRGHRTEPHVRAVVMTAGRHGGLAPTRRPQDTHDGDLHRMTERQSAERALGVQEIGRSGHIPGDGDITMCLQRLHLPFRQVRRQCAAIGSHDVV</sequence>
<name>A0A367EU04_9ACTN</name>
<gene>
    <name evidence="1" type="ORF">DQ384_36680</name>
</gene>
<reference evidence="1 2" key="1">
    <citation type="submission" date="2018-06" db="EMBL/GenBank/DDBJ databases">
        <title>Sphaerisporangium craniellae sp. nov., isolated from a marine sponge in the South China Sea.</title>
        <authorList>
            <person name="Li L."/>
        </authorList>
    </citation>
    <scope>NUCLEOTIDE SEQUENCE [LARGE SCALE GENOMIC DNA]</scope>
    <source>
        <strain evidence="1 2">CCTCC AA 208026</strain>
    </source>
</reference>
<dbReference type="EMBL" id="QOIL01000030">
    <property type="protein sequence ID" value="RCG21152.1"/>
    <property type="molecule type" value="Genomic_DNA"/>
</dbReference>
<comment type="caution">
    <text evidence="1">The sequence shown here is derived from an EMBL/GenBank/DDBJ whole genome shotgun (WGS) entry which is preliminary data.</text>
</comment>
<keyword evidence="2" id="KW-1185">Reference proteome</keyword>
<evidence type="ECO:0000313" key="1">
    <source>
        <dbReference type="EMBL" id="RCG21152.1"/>
    </source>
</evidence>
<dbReference type="AlphaFoldDB" id="A0A367EU04"/>
<proteinExistence type="predicted"/>
<evidence type="ECO:0000313" key="2">
    <source>
        <dbReference type="Proteomes" id="UP000253094"/>
    </source>
</evidence>
<organism evidence="1 2">
    <name type="scientific">Sphaerisporangium album</name>
    <dbReference type="NCBI Taxonomy" id="509200"/>
    <lineage>
        <taxon>Bacteria</taxon>
        <taxon>Bacillati</taxon>
        <taxon>Actinomycetota</taxon>
        <taxon>Actinomycetes</taxon>
        <taxon>Streptosporangiales</taxon>
        <taxon>Streptosporangiaceae</taxon>
        <taxon>Sphaerisporangium</taxon>
    </lineage>
</organism>
<accession>A0A367EU04</accession>
<protein>
    <submittedName>
        <fullName evidence="1">Uncharacterized protein</fullName>
    </submittedName>
</protein>
<dbReference type="Proteomes" id="UP000253094">
    <property type="component" value="Unassembled WGS sequence"/>
</dbReference>